<sequence>MLLRYGGGTGIVVFAGCLGASSNDNEDNDEDTESTVTTTDGGNSSDEFDGEPNEAVDDGSGSDGGSETGNEHDSGDDEVTLAVDDPDSVAELSIVAVDDHDPSAISGRHAIVVVNEGDTREFDVTLERDGNSVLSGSQTLQDETVLEIGVSEPGTYETDIETDGIDAETAISVTESDCSESRTEMRFGDGGIETQTAISC</sequence>
<keyword evidence="4" id="KW-1185">Reference proteome</keyword>
<proteinExistence type="predicted"/>
<dbReference type="eggNOG" id="arCOG06378">
    <property type="taxonomic scope" value="Archaea"/>
</dbReference>
<evidence type="ECO:0000313" key="4">
    <source>
        <dbReference type="Proteomes" id="UP000011607"/>
    </source>
</evidence>
<gene>
    <name evidence="3" type="ORF">C446_00390</name>
</gene>
<feature type="compositionally biased region" description="Acidic residues" evidence="1">
    <location>
        <begin position="46"/>
        <end position="57"/>
    </location>
</feature>
<dbReference type="PROSITE" id="PS51257">
    <property type="entry name" value="PROKAR_LIPOPROTEIN"/>
    <property type="match status" value="1"/>
</dbReference>
<comment type="caution">
    <text evidence="3">The sequence shown here is derived from an EMBL/GenBank/DDBJ whole genome shotgun (WGS) entry which is preliminary data.</text>
</comment>
<feature type="domain" description="Ig-like" evidence="2">
    <location>
        <begin position="119"/>
        <end position="193"/>
    </location>
</feature>
<dbReference type="Pfam" id="PF25942">
    <property type="entry name" value="Ig_halo"/>
    <property type="match status" value="1"/>
</dbReference>
<name>M0MN65_9EURY</name>
<protein>
    <recommendedName>
        <fullName evidence="2">Ig-like domain-containing protein</fullName>
    </recommendedName>
</protein>
<feature type="region of interest" description="Disordered" evidence="1">
    <location>
        <begin position="18"/>
        <end position="81"/>
    </location>
</feature>
<dbReference type="EMBL" id="AOMA01000003">
    <property type="protein sequence ID" value="EMA47127.1"/>
    <property type="molecule type" value="Genomic_DNA"/>
</dbReference>
<feature type="compositionally biased region" description="Acidic residues" evidence="1">
    <location>
        <begin position="24"/>
        <end position="33"/>
    </location>
</feature>
<dbReference type="Proteomes" id="UP000011607">
    <property type="component" value="Unassembled WGS sequence"/>
</dbReference>
<evidence type="ECO:0000259" key="2">
    <source>
        <dbReference type="Pfam" id="PF25942"/>
    </source>
</evidence>
<organism evidence="3 4">
    <name type="scientific">Halobiforma nitratireducens JCM 10879</name>
    <dbReference type="NCBI Taxonomy" id="1227454"/>
    <lineage>
        <taxon>Archaea</taxon>
        <taxon>Methanobacteriati</taxon>
        <taxon>Methanobacteriota</taxon>
        <taxon>Stenosarchaea group</taxon>
        <taxon>Halobacteria</taxon>
        <taxon>Halobacteriales</taxon>
        <taxon>Natrialbaceae</taxon>
        <taxon>Halobiforma</taxon>
    </lineage>
</organism>
<evidence type="ECO:0000313" key="3">
    <source>
        <dbReference type="EMBL" id="EMA47127.1"/>
    </source>
</evidence>
<accession>M0MN65</accession>
<reference evidence="3 4" key="1">
    <citation type="journal article" date="2014" name="PLoS Genet.">
        <title>Phylogenetically driven sequencing of extremely halophilic archaea reveals strategies for static and dynamic osmo-response.</title>
        <authorList>
            <person name="Becker E.A."/>
            <person name="Seitzer P.M."/>
            <person name="Tritt A."/>
            <person name="Larsen D."/>
            <person name="Krusor M."/>
            <person name="Yao A.I."/>
            <person name="Wu D."/>
            <person name="Madern D."/>
            <person name="Eisen J.A."/>
            <person name="Darling A.E."/>
            <person name="Facciotti M.T."/>
        </authorList>
    </citation>
    <scope>NUCLEOTIDE SEQUENCE [LARGE SCALE GENOMIC DNA]</scope>
    <source>
        <strain evidence="3 4">JCM 10879</strain>
    </source>
</reference>
<evidence type="ECO:0000256" key="1">
    <source>
        <dbReference type="SAM" id="MobiDB-lite"/>
    </source>
</evidence>
<dbReference type="AlphaFoldDB" id="M0MN65"/>
<dbReference type="InterPro" id="IPR058929">
    <property type="entry name" value="Ig_halo"/>
</dbReference>